<feature type="region of interest" description="Disordered" evidence="1">
    <location>
        <begin position="430"/>
        <end position="460"/>
    </location>
</feature>
<evidence type="ECO:0000256" key="2">
    <source>
        <dbReference type="SAM" id="Phobius"/>
    </source>
</evidence>
<reference evidence="4" key="1">
    <citation type="submission" date="2023-03" db="EMBL/GenBank/DDBJ databases">
        <title>Complete genome of Cladonia borealis.</title>
        <authorList>
            <person name="Park H."/>
        </authorList>
    </citation>
    <scope>NUCLEOTIDE SEQUENCE</scope>
    <source>
        <strain evidence="4">ANT050790</strain>
    </source>
</reference>
<feature type="region of interest" description="Disordered" evidence="1">
    <location>
        <begin position="1"/>
        <end position="44"/>
    </location>
</feature>
<name>A0AA39R2P0_9LECA</name>
<evidence type="ECO:0000313" key="5">
    <source>
        <dbReference type="Proteomes" id="UP001166286"/>
    </source>
</evidence>
<keyword evidence="5" id="KW-1185">Reference proteome</keyword>
<feature type="region of interest" description="Disordered" evidence="1">
    <location>
        <begin position="594"/>
        <end position="630"/>
    </location>
</feature>
<keyword evidence="2" id="KW-0812">Transmembrane</keyword>
<comment type="caution">
    <text evidence="4">The sequence shown here is derived from an EMBL/GenBank/DDBJ whole genome shotgun (WGS) entry which is preliminary data.</text>
</comment>
<dbReference type="SMART" id="SM00355">
    <property type="entry name" value="ZnF_C2H2"/>
    <property type="match status" value="2"/>
</dbReference>
<organism evidence="4 5">
    <name type="scientific">Cladonia borealis</name>
    <dbReference type="NCBI Taxonomy" id="184061"/>
    <lineage>
        <taxon>Eukaryota</taxon>
        <taxon>Fungi</taxon>
        <taxon>Dikarya</taxon>
        <taxon>Ascomycota</taxon>
        <taxon>Pezizomycotina</taxon>
        <taxon>Lecanoromycetes</taxon>
        <taxon>OSLEUM clade</taxon>
        <taxon>Lecanoromycetidae</taxon>
        <taxon>Lecanorales</taxon>
        <taxon>Lecanorineae</taxon>
        <taxon>Cladoniaceae</taxon>
        <taxon>Cladonia</taxon>
    </lineage>
</organism>
<feature type="compositionally biased region" description="Basic and acidic residues" evidence="1">
    <location>
        <begin position="10"/>
        <end position="23"/>
    </location>
</feature>
<proteinExistence type="predicted"/>
<feature type="compositionally biased region" description="Low complexity" evidence="1">
    <location>
        <begin position="615"/>
        <end position="626"/>
    </location>
</feature>
<dbReference type="InterPro" id="IPR013087">
    <property type="entry name" value="Znf_C2H2_type"/>
</dbReference>
<dbReference type="EMBL" id="JAFEKC020000006">
    <property type="protein sequence ID" value="KAK0513797.1"/>
    <property type="molecule type" value="Genomic_DNA"/>
</dbReference>
<keyword evidence="2" id="KW-1133">Transmembrane helix</keyword>
<accession>A0AA39R2P0</accession>
<evidence type="ECO:0000313" key="4">
    <source>
        <dbReference type="EMBL" id="KAK0513797.1"/>
    </source>
</evidence>
<gene>
    <name evidence="4" type="ORF">JMJ35_003519</name>
</gene>
<feature type="transmembrane region" description="Helical" evidence="2">
    <location>
        <begin position="869"/>
        <end position="888"/>
    </location>
</feature>
<dbReference type="Proteomes" id="UP001166286">
    <property type="component" value="Unassembled WGS sequence"/>
</dbReference>
<sequence length="900" mass="102753">MPSPLEEIPEDKKKAFSVEDGRRSTRVLGARSSSMPTPPVFSRPVEPSSSIRALFPLSSAPVLPSRHELAALTRRELRDHTHWCTTCEHPIEMYTCTGWKRHMREHEQFYPCHICAERRYSRRINLVLHLTDIHHFSNDAAYNQATCKRTETKAYACGFCIRIFRTLAEQLKHIDDEHWSYNQDISDWDLNKVIQGLLLRPDIQSSWLDRFGQPSLAVQDLTWNSSEAQNLILRLGLSEEPADDLAVAAIAQLTPAHLSRISGSYWNTKDSINRYQVEPYQSVADIASDSSSDAESVESGVDSVASSRTSVVSERFSLIAADELVTCLLQNAELSVAYKAALESRHVGLDRFERNFRRILNQYSRDLKKEARNKGQTSAAELVRRRSRYIANTLRQKLEDLRRGYRHDQILHGKDSRNLRGLEIEQYLRSMKGSSSPDEPRFEDEPLEESSSSDIDTSDDAFDDKLPELSQVKDFMFTSAAFLALRATVWKLVDHSLYLKLRRLAAEIECCPATPIDVSYETIESIPNRVKGVVEDFTRVSWDWWPLKPRIGNIPPGYARIHWYCSCDEERCENVPIFFAEQVARTSAGASNAAAQQSAVEGAGQGQPTSNDPPSHSTASSTTSNSRQLSQYTDHLTKHGPSLKQKKRVVGYSTVTNDRMLISSPLFVFLGIGLGDENRLAQIEIIDKKDDTFYEELKRSYKATKGILRRVFGIWKYAHCEFFNFEKFDDNDIAPRIVGVPPPENLEYEYAPKPVDTMPPITPHEFRRRYYSCRGNCPVSRSSLLCYFHRCKKPCRLRIDAVDRIPKRTSRLELDSDARSSFWGLYAVERISFSKVMVYHSIIIIPSLIFMFLWLFYWGHSGDLQNASVPLLCGLPVLSLLWFSAISIRGLQPSEHWKPL</sequence>
<dbReference type="PROSITE" id="PS00028">
    <property type="entry name" value="ZINC_FINGER_C2H2_1"/>
    <property type="match status" value="1"/>
</dbReference>
<keyword evidence="2" id="KW-0472">Membrane</keyword>
<feature type="domain" description="C2H2-type" evidence="3">
    <location>
        <begin position="157"/>
        <end position="178"/>
    </location>
</feature>
<evidence type="ECO:0000256" key="1">
    <source>
        <dbReference type="SAM" id="MobiDB-lite"/>
    </source>
</evidence>
<protein>
    <recommendedName>
        <fullName evidence="3">C2H2-type domain-containing protein</fullName>
    </recommendedName>
</protein>
<feature type="transmembrane region" description="Helical" evidence="2">
    <location>
        <begin position="836"/>
        <end position="857"/>
    </location>
</feature>
<evidence type="ECO:0000259" key="3">
    <source>
        <dbReference type="PROSITE" id="PS00028"/>
    </source>
</evidence>
<dbReference type="AlphaFoldDB" id="A0AA39R2P0"/>